<dbReference type="InterPro" id="IPR041662">
    <property type="entry name" value="SusD-like_2"/>
</dbReference>
<evidence type="ECO:0000313" key="4">
    <source>
        <dbReference type="Proteomes" id="UP000183788"/>
    </source>
</evidence>
<organism evidence="2 4">
    <name type="scientific">Chitinophaga sancti</name>
    <dbReference type="NCBI Taxonomy" id="1004"/>
    <lineage>
        <taxon>Bacteria</taxon>
        <taxon>Pseudomonadati</taxon>
        <taxon>Bacteroidota</taxon>
        <taxon>Chitinophagia</taxon>
        <taxon>Chitinophagales</taxon>
        <taxon>Chitinophagaceae</taxon>
        <taxon>Chitinophaga</taxon>
    </lineage>
</organism>
<dbReference type="EMBL" id="FPIZ01000002">
    <property type="protein sequence ID" value="SFW24619.1"/>
    <property type="molecule type" value="Genomic_DNA"/>
</dbReference>
<dbReference type="Proteomes" id="UP000183788">
    <property type="component" value="Unassembled WGS sequence"/>
</dbReference>
<dbReference type="PROSITE" id="PS51257">
    <property type="entry name" value="PROKAR_LIPOPROTEIN"/>
    <property type="match status" value="1"/>
</dbReference>
<evidence type="ECO:0000313" key="5">
    <source>
        <dbReference type="Proteomes" id="UP001326715"/>
    </source>
</evidence>
<dbReference type="AlphaFoldDB" id="A0A1K1MNE5"/>
<dbReference type="Proteomes" id="UP001326715">
    <property type="component" value="Chromosome"/>
</dbReference>
<dbReference type="Gene3D" id="1.25.40.390">
    <property type="match status" value="1"/>
</dbReference>
<dbReference type="InterPro" id="IPR011990">
    <property type="entry name" value="TPR-like_helical_dom_sf"/>
</dbReference>
<reference evidence="3 5" key="2">
    <citation type="submission" date="2023-11" db="EMBL/GenBank/DDBJ databases">
        <title>MicrobeMod: A computational toolkit for identifying prokaryotic methylation and restriction-modification with nanopore sequencing.</title>
        <authorList>
            <person name="Crits-Christoph A."/>
            <person name="Kang S.C."/>
            <person name="Lee H."/>
            <person name="Ostrov N."/>
        </authorList>
    </citation>
    <scope>NUCLEOTIDE SEQUENCE [LARGE SCALE GENOMIC DNA]</scope>
    <source>
        <strain evidence="3 5">ATCC 23090</strain>
    </source>
</reference>
<protein>
    <submittedName>
        <fullName evidence="3">SusD/RagB family nutrient-binding outer membrane lipoprotein</fullName>
    </submittedName>
    <submittedName>
        <fullName evidence="2">Susd and RagB outer membrane lipoprotein</fullName>
    </submittedName>
</protein>
<evidence type="ECO:0000256" key="1">
    <source>
        <dbReference type="SAM" id="SignalP"/>
    </source>
</evidence>
<evidence type="ECO:0000313" key="3">
    <source>
        <dbReference type="EMBL" id="WQG91544.1"/>
    </source>
</evidence>
<dbReference type="RefSeq" id="WP_072357242.1">
    <property type="nucleotide sequence ID" value="NZ_CP139972.1"/>
</dbReference>
<proteinExistence type="predicted"/>
<gene>
    <name evidence="2" type="ORF">SAMN05661012_00727</name>
    <name evidence="3" type="ORF">SR876_08525</name>
</gene>
<dbReference type="Pfam" id="PF12771">
    <property type="entry name" value="SusD-like_2"/>
    <property type="match status" value="1"/>
</dbReference>
<feature type="chain" id="PRO_5013221815" evidence="1">
    <location>
        <begin position="20"/>
        <end position="520"/>
    </location>
</feature>
<dbReference type="OrthoDB" id="9766256at2"/>
<sequence length="520" mass="58165">MKRLFIIFAFLAAAFSSCKKSLEENYMNPELTTSGSLGKLLSGMYLNKRIHPSYWDWYTFVMPTTGAFSQTVALSPGAQMYVPSTSYTENRWVDYYDGATGTDYNYSGPGIMSNYREMETVYNAMSAEDQQTGLIFLKVAQVILYDQTSQMIDLWGDIPFSASNSLNVTRSLSYAKFDDAASLYDTMITNLKVLNAYFDTATLATLQATELKKQDLMFNGDLGKWQRYANSLRLRLLMRISNYDEATAKTEVTTMLNDPATYPLITANEYNAVLWMSPTTVKSDLNDVFSGYPYAPAYLLDTLMLANNDPRTDVFWDADGTNGFKGFPVNGTTAQYEAGGYATFDSATFFYNYNIPAVLMTAAEVSFLKAEADERWTIGTAQTDYENGITQSTAFYYSINSNMVLKSGDYTALTAPTTATISTYLLKNAIAYSGTTTEKLAKIYTQKWMNFFVLQAGQAWAEYRRTGYPVLDFATSTSASGPTPPNRLLYPSSEQLYNSANYSAVSGKDTRDTKIFWDVN</sequence>
<accession>A0A1K1MNE5</accession>
<feature type="signal peptide" evidence="1">
    <location>
        <begin position="1"/>
        <end position="19"/>
    </location>
</feature>
<evidence type="ECO:0000313" key="2">
    <source>
        <dbReference type="EMBL" id="SFW24619.1"/>
    </source>
</evidence>
<name>A0A1K1MNE5_9BACT</name>
<dbReference type="STRING" id="1004.SAMN05661012_00727"/>
<keyword evidence="1" id="KW-0732">Signal</keyword>
<reference evidence="2 4" key="1">
    <citation type="submission" date="2016-11" db="EMBL/GenBank/DDBJ databases">
        <authorList>
            <person name="Jaros S."/>
            <person name="Januszkiewicz K."/>
            <person name="Wedrychowicz H."/>
        </authorList>
    </citation>
    <scope>NUCLEOTIDE SEQUENCE [LARGE SCALE GENOMIC DNA]</scope>
    <source>
        <strain evidence="2 4">DSM 784</strain>
    </source>
</reference>
<keyword evidence="5" id="KW-1185">Reference proteome</keyword>
<keyword evidence="2" id="KW-0449">Lipoprotein</keyword>
<dbReference type="EMBL" id="CP140154">
    <property type="protein sequence ID" value="WQG91544.1"/>
    <property type="molecule type" value="Genomic_DNA"/>
</dbReference>
<dbReference type="SUPFAM" id="SSF48452">
    <property type="entry name" value="TPR-like"/>
    <property type="match status" value="1"/>
</dbReference>